<keyword evidence="4" id="KW-1185">Reference proteome</keyword>
<feature type="domain" description="BT-3987-like N-terminal" evidence="2">
    <location>
        <begin position="52"/>
        <end position="159"/>
    </location>
</feature>
<organism evidence="3 4">
    <name type="scientific">Puia dinghuensis</name>
    <dbReference type="NCBI Taxonomy" id="1792502"/>
    <lineage>
        <taxon>Bacteria</taxon>
        <taxon>Pseudomonadati</taxon>
        <taxon>Bacteroidota</taxon>
        <taxon>Chitinophagia</taxon>
        <taxon>Chitinophagales</taxon>
        <taxon>Chitinophagaceae</taxon>
        <taxon>Puia</taxon>
    </lineage>
</organism>
<feature type="signal peptide" evidence="1">
    <location>
        <begin position="1"/>
        <end position="22"/>
    </location>
</feature>
<accession>A0A8J2UJ20</accession>
<protein>
    <recommendedName>
        <fullName evidence="2">BT-3987-like N-terminal domain-containing protein</fullName>
    </recommendedName>
</protein>
<comment type="caution">
    <text evidence="3">The sequence shown here is derived from an EMBL/GenBank/DDBJ whole genome shotgun (WGS) entry which is preliminary data.</text>
</comment>
<dbReference type="Proteomes" id="UP000607559">
    <property type="component" value="Unassembled WGS sequence"/>
</dbReference>
<dbReference type="AlphaFoldDB" id="A0A8J2UJ20"/>
<evidence type="ECO:0000256" key="1">
    <source>
        <dbReference type="SAM" id="SignalP"/>
    </source>
</evidence>
<dbReference type="InterPro" id="IPR013728">
    <property type="entry name" value="BT_3987-like_N"/>
</dbReference>
<evidence type="ECO:0000313" key="3">
    <source>
        <dbReference type="EMBL" id="GGB24925.1"/>
    </source>
</evidence>
<feature type="chain" id="PRO_5035234542" description="BT-3987-like N-terminal domain-containing protein" evidence="1">
    <location>
        <begin position="23"/>
        <end position="302"/>
    </location>
</feature>
<dbReference type="EMBL" id="BMJC01000008">
    <property type="protein sequence ID" value="GGB24925.1"/>
    <property type="molecule type" value="Genomic_DNA"/>
</dbReference>
<evidence type="ECO:0000259" key="2">
    <source>
        <dbReference type="Pfam" id="PF08522"/>
    </source>
</evidence>
<gene>
    <name evidence="3" type="ORF">GCM10011511_56080</name>
</gene>
<dbReference type="Pfam" id="PF08522">
    <property type="entry name" value="BT_3987-like_N"/>
    <property type="match status" value="1"/>
</dbReference>
<name>A0A8J2UJ20_9BACT</name>
<reference evidence="3" key="1">
    <citation type="journal article" date="2014" name="Int. J. Syst. Evol. Microbiol.">
        <title>Complete genome sequence of Corynebacterium casei LMG S-19264T (=DSM 44701T), isolated from a smear-ripened cheese.</title>
        <authorList>
            <consortium name="US DOE Joint Genome Institute (JGI-PGF)"/>
            <person name="Walter F."/>
            <person name="Albersmeier A."/>
            <person name="Kalinowski J."/>
            <person name="Ruckert C."/>
        </authorList>
    </citation>
    <scope>NUCLEOTIDE SEQUENCE</scope>
    <source>
        <strain evidence="3">CGMCC 1.15448</strain>
    </source>
</reference>
<proteinExistence type="predicted"/>
<keyword evidence="1" id="KW-0732">Signal</keyword>
<reference evidence="3" key="2">
    <citation type="submission" date="2020-09" db="EMBL/GenBank/DDBJ databases">
        <authorList>
            <person name="Sun Q."/>
            <person name="Zhou Y."/>
        </authorList>
    </citation>
    <scope>NUCLEOTIDE SEQUENCE</scope>
    <source>
        <strain evidence="3">CGMCC 1.15448</strain>
    </source>
</reference>
<dbReference type="Gene3D" id="2.60.40.1740">
    <property type="entry name" value="hypothetical protein (bacova_03559)"/>
    <property type="match status" value="1"/>
</dbReference>
<evidence type="ECO:0000313" key="4">
    <source>
        <dbReference type="Proteomes" id="UP000607559"/>
    </source>
</evidence>
<sequence>MKTTYKALILLFTGLAALLSLDSCVKNRDGETDFGGLKPIVQIPEGGMANFGNAALTFPGSDASDTAWFHLNYAATNVASKDVTVTIGYDASALAAVNSGLDPTSQYAKFPDSTYKFTTTSVTVKAGQSYSAAVPFIVFPVKIDPTKSYMFPISITAGGGATVSGNFGTIYYHVIGNPIAGTYSWDWTRWNNSTGTGTPTSSSFTGGSNVFSPDNPTQIEVTSGYFQGARYVLSFTNNAGVLSNFQVILNPSDVSSQLTANGITVTEGPTILTADPINHVYKFHYSVFNGSAYRYLIDKYYR</sequence>
<dbReference type="RefSeq" id="WP_188938033.1">
    <property type="nucleotide sequence ID" value="NZ_BMJC01000008.1"/>
</dbReference>